<keyword evidence="2" id="KW-1185">Reference proteome</keyword>
<organism evidence="1 2">
    <name type="scientific">Hypoxylon rubiginosum</name>
    <dbReference type="NCBI Taxonomy" id="110542"/>
    <lineage>
        <taxon>Eukaryota</taxon>
        <taxon>Fungi</taxon>
        <taxon>Dikarya</taxon>
        <taxon>Ascomycota</taxon>
        <taxon>Pezizomycotina</taxon>
        <taxon>Sordariomycetes</taxon>
        <taxon>Xylariomycetidae</taxon>
        <taxon>Xylariales</taxon>
        <taxon>Hypoxylaceae</taxon>
        <taxon>Hypoxylon</taxon>
    </lineage>
</organism>
<dbReference type="Proteomes" id="UP001497700">
    <property type="component" value="Unassembled WGS sequence"/>
</dbReference>
<comment type="caution">
    <text evidence="1">The sequence shown here is derived from an EMBL/GenBank/DDBJ whole genome shotgun (WGS) entry which is preliminary data.</text>
</comment>
<dbReference type="EMBL" id="MU393463">
    <property type="protein sequence ID" value="KAI4866144.1"/>
    <property type="molecule type" value="Genomic_DNA"/>
</dbReference>
<protein>
    <submittedName>
        <fullName evidence="1">Uncharacterized protein</fullName>
    </submittedName>
</protein>
<sequence length="392" mass="44863">MESRHLGEFDENVFLRLGQVLWGWVVCPGCLGGGSCTAGACQTRRRAGCQRYFQFYQTIVMIYLDSSEGHRHIFNTHEDLWNAIRILKSNPNLTRAELAQKLNSGKLDLVATRDLSDLQAETTLVVQVLIMVDCSALHHSSDRLEKGGSRIHWKDDIPFSKYLQDIFSTGTHPFLSYPDSYETGAIKSDLKATKLQKRLGVTFRETHDLRNHLRLYRKENVLEIYHHAAFLKEQLRLTRADDKSSPASSAATGVLPRQLVLEVLESLQGILFPLSDRKSKRLLQRLVCTNGFDPEITRFEFASIRRAEEENIPFVYLADRLSELHNESQNPQPRSWLQRRMERWSGARYMMMATLIGVIFAVLLGIGSLILSSYQTWIAYQAWQHPVAQPVT</sequence>
<gene>
    <name evidence="1" type="ORF">F4820DRAFT_418237</name>
</gene>
<reference evidence="1 2" key="1">
    <citation type="journal article" date="2022" name="New Phytol.">
        <title>Ecological generalism drives hyperdiversity of secondary metabolite gene clusters in xylarialean endophytes.</title>
        <authorList>
            <person name="Franco M.E.E."/>
            <person name="Wisecaver J.H."/>
            <person name="Arnold A.E."/>
            <person name="Ju Y.M."/>
            <person name="Slot J.C."/>
            <person name="Ahrendt S."/>
            <person name="Moore L.P."/>
            <person name="Eastman K.E."/>
            <person name="Scott K."/>
            <person name="Konkel Z."/>
            <person name="Mondo S.J."/>
            <person name="Kuo A."/>
            <person name="Hayes R.D."/>
            <person name="Haridas S."/>
            <person name="Andreopoulos B."/>
            <person name="Riley R."/>
            <person name="LaButti K."/>
            <person name="Pangilinan J."/>
            <person name="Lipzen A."/>
            <person name="Amirebrahimi M."/>
            <person name="Yan J."/>
            <person name="Adam C."/>
            <person name="Keymanesh K."/>
            <person name="Ng V."/>
            <person name="Louie K."/>
            <person name="Northen T."/>
            <person name="Drula E."/>
            <person name="Henrissat B."/>
            <person name="Hsieh H.M."/>
            <person name="Youens-Clark K."/>
            <person name="Lutzoni F."/>
            <person name="Miadlikowska J."/>
            <person name="Eastwood D.C."/>
            <person name="Hamelin R.C."/>
            <person name="Grigoriev I.V."/>
            <person name="U'Ren J.M."/>
        </authorList>
    </citation>
    <scope>NUCLEOTIDE SEQUENCE [LARGE SCALE GENOMIC DNA]</scope>
    <source>
        <strain evidence="1 2">CBS 119005</strain>
    </source>
</reference>
<accession>A0ACB9Z4X8</accession>
<proteinExistence type="predicted"/>
<evidence type="ECO:0000313" key="1">
    <source>
        <dbReference type="EMBL" id="KAI4866144.1"/>
    </source>
</evidence>
<name>A0ACB9Z4X8_9PEZI</name>
<evidence type="ECO:0000313" key="2">
    <source>
        <dbReference type="Proteomes" id="UP001497700"/>
    </source>
</evidence>